<dbReference type="GO" id="GO:0016491">
    <property type="term" value="F:oxidoreductase activity"/>
    <property type="evidence" value="ECO:0007669"/>
    <property type="project" value="UniProtKB-KW"/>
</dbReference>
<evidence type="ECO:0000313" key="6">
    <source>
        <dbReference type="Proteomes" id="UP000187203"/>
    </source>
</evidence>
<dbReference type="Proteomes" id="UP000187203">
    <property type="component" value="Unassembled WGS sequence"/>
</dbReference>
<evidence type="ECO:0000256" key="1">
    <source>
        <dbReference type="ARBA" id="ARBA00022723"/>
    </source>
</evidence>
<dbReference type="GO" id="GO:0046872">
    <property type="term" value="F:metal ion binding"/>
    <property type="evidence" value="ECO:0007669"/>
    <property type="project" value="UniProtKB-KW"/>
</dbReference>
<dbReference type="SUPFAM" id="SSF51197">
    <property type="entry name" value="Clavaminate synthase-like"/>
    <property type="match status" value="1"/>
</dbReference>
<dbReference type="OrthoDB" id="627829at2759"/>
<gene>
    <name evidence="5" type="ORF">COLO4_16622</name>
</gene>
<organism evidence="5 6">
    <name type="scientific">Corchorus olitorius</name>
    <dbReference type="NCBI Taxonomy" id="93759"/>
    <lineage>
        <taxon>Eukaryota</taxon>
        <taxon>Viridiplantae</taxon>
        <taxon>Streptophyta</taxon>
        <taxon>Embryophyta</taxon>
        <taxon>Tracheophyta</taxon>
        <taxon>Spermatophyta</taxon>
        <taxon>Magnoliopsida</taxon>
        <taxon>eudicotyledons</taxon>
        <taxon>Gunneridae</taxon>
        <taxon>Pentapetalae</taxon>
        <taxon>rosids</taxon>
        <taxon>malvids</taxon>
        <taxon>Malvales</taxon>
        <taxon>Malvaceae</taxon>
        <taxon>Grewioideae</taxon>
        <taxon>Apeibeae</taxon>
        <taxon>Corchorus</taxon>
    </lineage>
</organism>
<sequence>MSGVEDPCSFSIGDTAQEKGLSYVPQRYVVSPSNRSSLNPEKAEVPTIDMACLRQNDDEKRSMAIKELSDICRHVGFFQVVNHGICQSILNEALSMASGFFNLPTEDKMKLSSNDVYKPVRYGTSLKDGVEQG</sequence>
<name>A0A1R3JGI1_9ROSI</name>
<accession>A0A1R3JGI1</accession>
<keyword evidence="2" id="KW-0560">Oxidoreductase</keyword>
<evidence type="ECO:0000256" key="3">
    <source>
        <dbReference type="ARBA" id="ARBA00023004"/>
    </source>
</evidence>
<evidence type="ECO:0000256" key="2">
    <source>
        <dbReference type="ARBA" id="ARBA00023002"/>
    </source>
</evidence>
<dbReference type="EMBL" id="AWUE01016195">
    <property type="protein sequence ID" value="OMO93922.1"/>
    <property type="molecule type" value="Genomic_DNA"/>
</dbReference>
<dbReference type="InterPro" id="IPR026992">
    <property type="entry name" value="DIOX_N"/>
</dbReference>
<keyword evidence="1" id="KW-0479">Metal-binding</keyword>
<dbReference type="STRING" id="93759.A0A1R3JGI1"/>
<dbReference type="Pfam" id="PF14226">
    <property type="entry name" value="DIOX_N"/>
    <property type="match status" value="1"/>
</dbReference>
<keyword evidence="3" id="KW-0408">Iron</keyword>
<dbReference type="PANTHER" id="PTHR10209:SF885">
    <property type="entry name" value="2OG-FE(II) OXYGENASE FAMILY, PUTATIVE (AFU_ORTHOLOGUE AFUA_2G00750)-RELATED"/>
    <property type="match status" value="1"/>
</dbReference>
<keyword evidence="6" id="KW-1185">Reference proteome</keyword>
<dbReference type="AlphaFoldDB" id="A0A1R3JGI1"/>
<dbReference type="InterPro" id="IPR027443">
    <property type="entry name" value="IPNS-like_sf"/>
</dbReference>
<evidence type="ECO:0000313" key="5">
    <source>
        <dbReference type="EMBL" id="OMO93922.1"/>
    </source>
</evidence>
<reference evidence="6" key="1">
    <citation type="submission" date="2013-09" db="EMBL/GenBank/DDBJ databases">
        <title>Corchorus olitorius genome sequencing.</title>
        <authorList>
            <person name="Alam M."/>
            <person name="Haque M.S."/>
            <person name="Islam M.S."/>
            <person name="Emdad E.M."/>
            <person name="Islam M.M."/>
            <person name="Ahmed B."/>
            <person name="Halim A."/>
            <person name="Hossen Q.M.M."/>
            <person name="Hossain M.Z."/>
            <person name="Ahmed R."/>
            <person name="Khan M.M."/>
            <person name="Islam R."/>
            <person name="Rashid M.M."/>
            <person name="Khan S.A."/>
            <person name="Rahman M.S."/>
            <person name="Alam M."/>
            <person name="Yahiya A.S."/>
            <person name="Khan M.S."/>
            <person name="Azam M.S."/>
            <person name="Haque T."/>
            <person name="Lashkar M.Z.H."/>
            <person name="Akhand A.I."/>
            <person name="Morshed G."/>
            <person name="Roy S."/>
            <person name="Uddin K.S."/>
            <person name="Rabeya T."/>
            <person name="Hossain A.S."/>
            <person name="Chowdhury A."/>
            <person name="Snigdha A.R."/>
            <person name="Mortoza M.S."/>
            <person name="Matin S.A."/>
            <person name="Hoque S.M.E."/>
            <person name="Islam M.K."/>
            <person name="Roy D.K."/>
            <person name="Haider R."/>
            <person name="Moosa M.M."/>
            <person name="Elias S.M."/>
            <person name="Hasan A.M."/>
            <person name="Jahan S."/>
            <person name="Shafiuddin M."/>
            <person name="Mahmood N."/>
            <person name="Shommy N.S."/>
        </authorList>
    </citation>
    <scope>NUCLEOTIDE SEQUENCE [LARGE SCALE GENOMIC DNA]</scope>
    <source>
        <strain evidence="6">cv. O-4</strain>
    </source>
</reference>
<feature type="domain" description="Non-haem dioxygenase N-terminal" evidence="4">
    <location>
        <begin position="45"/>
        <end position="127"/>
    </location>
</feature>
<dbReference type="PANTHER" id="PTHR10209">
    <property type="entry name" value="OXIDOREDUCTASE, 2OG-FE II OXYGENASE FAMILY PROTEIN"/>
    <property type="match status" value="1"/>
</dbReference>
<comment type="caution">
    <text evidence="5">The sequence shown here is derived from an EMBL/GenBank/DDBJ whole genome shotgun (WGS) entry which is preliminary data.</text>
</comment>
<proteinExistence type="predicted"/>
<evidence type="ECO:0000259" key="4">
    <source>
        <dbReference type="Pfam" id="PF14226"/>
    </source>
</evidence>
<dbReference type="Gene3D" id="2.60.120.330">
    <property type="entry name" value="B-lactam Antibiotic, Isopenicillin N Synthase, Chain"/>
    <property type="match status" value="1"/>
</dbReference>
<protein>
    <recommendedName>
        <fullName evidence="4">Non-haem dioxygenase N-terminal domain-containing protein</fullName>
    </recommendedName>
</protein>